<name>A0ACC1MRQ5_9HYPO</name>
<evidence type="ECO:0000313" key="1">
    <source>
        <dbReference type="EMBL" id="KAJ2968934.1"/>
    </source>
</evidence>
<dbReference type="EMBL" id="JANJQO010001865">
    <property type="protein sequence ID" value="KAJ2968934.1"/>
    <property type="molecule type" value="Genomic_DNA"/>
</dbReference>
<organism evidence="1 2">
    <name type="scientific">Zarea fungicola</name>
    <dbReference type="NCBI Taxonomy" id="93591"/>
    <lineage>
        <taxon>Eukaryota</taxon>
        <taxon>Fungi</taxon>
        <taxon>Dikarya</taxon>
        <taxon>Ascomycota</taxon>
        <taxon>Pezizomycotina</taxon>
        <taxon>Sordariomycetes</taxon>
        <taxon>Hypocreomycetidae</taxon>
        <taxon>Hypocreales</taxon>
        <taxon>Cordycipitaceae</taxon>
        <taxon>Zarea</taxon>
    </lineage>
</organism>
<evidence type="ECO:0000313" key="2">
    <source>
        <dbReference type="Proteomes" id="UP001143910"/>
    </source>
</evidence>
<proteinExistence type="predicted"/>
<protein>
    <submittedName>
        <fullName evidence="1">Uncharacterized protein</fullName>
    </submittedName>
</protein>
<comment type="caution">
    <text evidence="1">The sequence shown here is derived from an EMBL/GenBank/DDBJ whole genome shotgun (WGS) entry which is preliminary data.</text>
</comment>
<reference evidence="1" key="1">
    <citation type="submission" date="2022-08" db="EMBL/GenBank/DDBJ databases">
        <title>Genome Sequence of Lecanicillium fungicola.</title>
        <authorList>
            <person name="Buettner E."/>
        </authorList>
    </citation>
    <scope>NUCLEOTIDE SEQUENCE</scope>
    <source>
        <strain evidence="1">Babe33</strain>
    </source>
</reference>
<dbReference type="Proteomes" id="UP001143910">
    <property type="component" value="Unassembled WGS sequence"/>
</dbReference>
<gene>
    <name evidence="1" type="ORF">NQ176_g8932</name>
</gene>
<keyword evidence="2" id="KW-1185">Reference proteome</keyword>
<accession>A0ACC1MRQ5</accession>
<sequence length="566" mass="63770">MSTAPHPHSGESAVLSNGAPHHGKTLATEPCRMCEKAGVPCEYRHVDKKRKPASQDHLDLLQNRVAWLEEFIIDLQQSSPSEISSKLRSASFISSSPRAGSSVSRQSPAASSTPRRATNFHVTSDGSLSFHGPTSIYQVMFDGQERPGGAIREAASPVGAFKNADHVLRHFDIDIDDKRIMQALVIFFKWQYPNFMFIYRDAFLRDHFTKRQDSKYWSVSLLLSICALGTLMLPASEQDDFGLRCHDAAETIAMVTDLVNPSITAVQTFLCLAFYEIGAGRLSKGWSFSGIAFRMAQDLGFQKDSKLWVAPDHSVNTREHFEIRRRIYWGCYISDKLISLIFGRPVQLIYSEAEVYELETLPDPPFILPWRSVGFDDDTANQHADISMIPYISEQIKLARIWERMLSLMSSSPNQIHMSVQQQNLNSLNHDLLDWRTRLPEWAVFTVWDPIDKPLKPSIAALHLLYNSARIALNFDEATSPDTDNSSTRAREACVQAATETHSILRRFRNQHGLRNSPLIIVYGVIQAIRTLKAFGTPEELNSLMEAISEIAVTWPLANIVMHQGP</sequence>